<evidence type="ECO:0000256" key="15">
    <source>
        <dbReference type="SAM" id="SignalP"/>
    </source>
</evidence>
<dbReference type="GO" id="GO:0008270">
    <property type="term" value="F:zinc ion binding"/>
    <property type="evidence" value="ECO:0007669"/>
    <property type="project" value="UniProtKB-KW"/>
</dbReference>
<dbReference type="InterPro" id="IPR046948">
    <property type="entry name" value="ATL20-22-like"/>
</dbReference>
<evidence type="ECO:0000259" key="16">
    <source>
        <dbReference type="Pfam" id="PF13947"/>
    </source>
</evidence>
<comment type="catalytic activity">
    <reaction evidence="1">
        <text>S-ubiquitinyl-[E2 ubiquitin-conjugating enzyme]-L-cysteine + [acceptor protein]-L-lysine = [E2 ubiquitin-conjugating enzyme]-L-cysteine + N(6)-ubiquitinyl-[acceptor protein]-L-lysine.</text>
        <dbReference type="EC" id="2.3.2.27"/>
    </reaction>
</comment>
<evidence type="ECO:0000256" key="6">
    <source>
        <dbReference type="ARBA" id="ARBA00022692"/>
    </source>
</evidence>
<keyword evidence="8 15" id="KW-0732">Signal</keyword>
<keyword evidence="13" id="KW-0472">Membrane</keyword>
<dbReference type="GO" id="GO:0030247">
    <property type="term" value="F:polysaccharide binding"/>
    <property type="evidence" value="ECO:0007669"/>
    <property type="project" value="InterPro"/>
</dbReference>
<comment type="similarity">
    <text evidence="14">Belongs to the RING-type zinc finger family. ATL subfamily.</text>
</comment>
<evidence type="ECO:0000256" key="13">
    <source>
        <dbReference type="ARBA" id="ARBA00023136"/>
    </source>
</evidence>
<evidence type="ECO:0000256" key="10">
    <source>
        <dbReference type="ARBA" id="ARBA00022786"/>
    </source>
</evidence>
<accession>A0AAW0JJG1</accession>
<keyword evidence="12" id="KW-1133">Transmembrane helix</keyword>
<sequence>MASFQSFFISTFFFFLLQAQHQAQKIANLHIAMFINDKCSQDKCCGYLGFSLSCNNQRQTILTLPYSGDFLVLEINYWNRVMIIDDPDSCLPRRFLNQHFTLMDSPFHLLDINVNIALFNCSNDPIYDYGQYPCLSGDNFTFS</sequence>
<evidence type="ECO:0000256" key="1">
    <source>
        <dbReference type="ARBA" id="ARBA00000900"/>
    </source>
</evidence>
<dbReference type="PANTHER" id="PTHR46279">
    <property type="entry name" value="RING/U-BOX SUPERFAMILY PROTEIN"/>
    <property type="match status" value="1"/>
</dbReference>
<organism evidence="17 18">
    <name type="scientific">Quercus suber</name>
    <name type="common">Cork oak</name>
    <dbReference type="NCBI Taxonomy" id="58331"/>
    <lineage>
        <taxon>Eukaryota</taxon>
        <taxon>Viridiplantae</taxon>
        <taxon>Streptophyta</taxon>
        <taxon>Embryophyta</taxon>
        <taxon>Tracheophyta</taxon>
        <taxon>Spermatophyta</taxon>
        <taxon>Magnoliopsida</taxon>
        <taxon>eudicotyledons</taxon>
        <taxon>Gunneridae</taxon>
        <taxon>Pentapetalae</taxon>
        <taxon>rosids</taxon>
        <taxon>fabids</taxon>
        <taxon>Fagales</taxon>
        <taxon>Fagaceae</taxon>
        <taxon>Quercus</taxon>
    </lineage>
</organism>
<protein>
    <recommendedName>
        <fullName evidence="4">RING-type E3 ubiquitin transferase</fullName>
        <ecNumber evidence="4">2.3.2.27</ecNumber>
    </recommendedName>
</protein>
<evidence type="ECO:0000256" key="14">
    <source>
        <dbReference type="ARBA" id="ARBA00024209"/>
    </source>
</evidence>
<dbReference type="PANTHER" id="PTHR46279:SF31">
    <property type="entry name" value="RING-H2 FINGER PROTEIN ATL20-LIKE ISOFORM X1"/>
    <property type="match status" value="1"/>
</dbReference>
<feature type="signal peptide" evidence="15">
    <location>
        <begin position="1"/>
        <end position="23"/>
    </location>
</feature>
<dbReference type="Proteomes" id="UP000237347">
    <property type="component" value="Unassembled WGS sequence"/>
</dbReference>
<keyword evidence="7" id="KW-0479">Metal-binding</keyword>
<name>A0AAW0JJG1_QUESU</name>
<comment type="subcellular location">
    <subcellularLocation>
        <location evidence="2">Membrane</location>
        <topology evidence="2">Single-pass membrane protein</topology>
    </subcellularLocation>
</comment>
<evidence type="ECO:0000256" key="7">
    <source>
        <dbReference type="ARBA" id="ARBA00022723"/>
    </source>
</evidence>
<dbReference type="AlphaFoldDB" id="A0AAW0JJG1"/>
<reference evidence="17 18" key="1">
    <citation type="journal article" date="2018" name="Sci. Data">
        <title>The draft genome sequence of cork oak.</title>
        <authorList>
            <person name="Ramos A.M."/>
            <person name="Usie A."/>
            <person name="Barbosa P."/>
            <person name="Barros P.M."/>
            <person name="Capote T."/>
            <person name="Chaves I."/>
            <person name="Simoes F."/>
            <person name="Abreu I."/>
            <person name="Carrasquinho I."/>
            <person name="Faro C."/>
            <person name="Guimaraes J.B."/>
            <person name="Mendonca D."/>
            <person name="Nobrega F."/>
            <person name="Rodrigues L."/>
            <person name="Saibo N.J.M."/>
            <person name="Varela M.C."/>
            <person name="Egas C."/>
            <person name="Matos J."/>
            <person name="Miguel C.M."/>
            <person name="Oliveira M.M."/>
            <person name="Ricardo C.P."/>
            <person name="Goncalves S."/>
        </authorList>
    </citation>
    <scope>NUCLEOTIDE SEQUENCE [LARGE SCALE GENOMIC DNA]</scope>
    <source>
        <strain evidence="18">cv. HL8</strain>
    </source>
</reference>
<dbReference type="GO" id="GO:0061630">
    <property type="term" value="F:ubiquitin protein ligase activity"/>
    <property type="evidence" value="ECO:0007669"/>
    <property type="project" value="UniProtKB-EC"/>
</dbReference>
<keyword evidence="10" id="KW-0833">Ubl conjugation pathway</keyword>
<keyword evidence="6" id="KW-0812">Transmembrane</keyword>
<keyword evidence="18" id="KW-1185">Reference proteome</keyword>
<feature type="domain" description="Wall-associated receptor kinase galacturonan-binding" evidence="16">
    <location>
        <begin position="42"/>
        <end position="84"/>
    </location>
</feature>
<evidence type="ECO:0000313" key="17">
    <source>
        <dbReference type="EMBL" id="KAK7826813.1"/>
    </source>
</evidence>
<comment type="pathway">
    <text evidence="3">Protein modification; protein ubiquitination.</text>
</comment>
<evidence type="ECO:0000256" key="11">
    <source>
        <dbReference type="ARBA" id="ARBA00022833"/>
    </source>
</evidence>
<gene>
    <name evidence="17" type="primary">ATL21A_4</name>
    <name evidence="17" type="ORF">CFP56_031666</name>
</gene>
<evidence type="ECO:0000256" key="3">
    <source>
        <dbReference type="ARBA" id="ARBA00004906"/>
    </source>
</evidence>
<evidence type="ECO:0000256" key="4">
    <source>
        <dbReference type="ARBA" id="ARBA00012483"/>
    </source>
</evidence>
<comment type="caution">
    <text evidence="17">The sequence shown here is derived from an EMBL/GenBank/DDBJ whole genome shotgun (WGS) entry which is preliminary data.</text>
</comment>
<evidence type="ECO:0000256" key="5">
    <source>
        <dbReference type="ARBA" id="ARBA00022679"/>
    </source>
</evidence>
<dbReference type="InterPro" id="IPR025287">
    <property type="entry name" value="WAK_GUB"/>
</dbReference>
<evidence type="ECO:0000256" key="2">
    <source>
        <dbReference type="ARBA" id="ARBA00004167"/>
    </source>
</evidence>
<evidence type="ECO:0000256" key="12">
    <source>
        <dbReference type="ARBA" id="ARBA00022989"/>
    </source>
</evidence>
<keyword evidence="9" id="KW-0863">Zinc-finger</keyword>
<dbReference type="GO" id="GO:0016020">
    <property type="term" value="C:membrane"/>
    <property type="evidence" value="ECO:0007669"/>
    <property type="project" value="UniProtKB-SubCell"/>
</dbReference>
<feature type="chain" id="PRO_5043508411" description="RING-type E3 ubiquitin transferase" evidence="15">
    <location>
        <begin position="24"/>
        <end position="143"/>
    </location>
</feature>
<dbReference type="EC" id="2.3.2.27" evidence="4"/>
<evidence type="ECO:0000256" key="8">
    <source>
        <dbReference type="ARBA" id="ARBA00022729"/>
    </source>
</evidence>
<keyword evidence="5" id="KW-0808">Transferase</keyword>
<proteinExistence type="inferred from homology"/>
<keyword evidence="11" id="KW-0862">Zinc</keyword>
<evidence type="ECO:0000256" key="9">
    <source>
        <dbReference type="ARBA" id="ARBA00022771"/>
    </source>
</evidence>
<dbReference type="EMBL" id="PKMF04000535">
    <property type="protein sequence ID" value="KAK7826813.1"/>
    <property type="molecule type" value="Genomic_DNA"/>
</dbReference>
<evidence type="ECO:0000313" key="18">
    <source>
        <dbReference type="Proteomes" id="UP000237347"/>
    </source>
</evidence>
<dbReference type="Pfam" id="PF13947">
    <property type="entry name" value="GUB_WAK_bind"/>
    <property type="match status" value="1"/>
</dbReference>